<keyword evidence="3" id="KW-1185">Reference proteome</keyword>
<gene>
    <name evidence="2" type="ORF">SAMN02910418_01983</name>
</gene>
<dbReference type="NCBIfam" id="TIGR01869">
    <property type="entry name" value="casC_Cse4"/>
    <property type="match status" value="1"/>
</dbReference>
<dbReference type="RefSeq" id="WP_092565436.1">
    <property type="nucleotide sequence ID" value="NZ_FNQV01000013.1"/>
</dbReference>
<evidence type="ECO:0000313" key="2">
    <source>
        <dbReference type="EMBL" id="SEA61241.1"/>
    </source>
</evidence>
<name>A0A1H4CLC2_9ACTO</name>
<dbReference type="AlphaFoldDB" id="A0A1H4CLC2"/>
<protein>
    <submittedName>
        <fullName evidence="2">CRISPR system Cascade subunit CasC</fullName>
    </submittedName>
</protein>
<dbReference type="InterPro" id="IPR010148">
    <property type="entry name" value="CRISPR-assoc_prot_CT1975"/>
</dbReference>
<organism evidence="2 3">
    <name type="scientific">Bowdeniella nasicola</name>
    <dbReference type="NCBI Taxonomy" id="208480"/>
    <lineage>
        <taxon>Bacteria</taxon>
        <taxon>Bacillati</taxon>
        <taxon>Actinomycetota</taxon>
        <taxon>Actinomycetes</taxon>
        <taxon>Actinomycetales</taxon>
        <taxon>Actinomycetaceae</taxon>
        <taxon>Bowdeniella</taxon>
    </lineage>
</organism>
<evidence type="ECO:0000256" key="1">
    <source>
        <dbReference type="SAM" id="Coils"/>
    </source>
</evidence>
<keyword evidence="1" id="KW-0175">Coiled coil</keyword>
<proteinExistence type="predicted"/>
<accession>A0A1H4CLC2</accession>
<sequence>MSTFIDFHIVQDAPPSCINRDDNGSPKSAFYGGVARLRVSSQAWKRATREKFEAVIDRRERGTRTAQAVELVEKSINEQADDLTDRAEELAEEVVKATGIKIELPRGRKEGEAKKVTGYLLFLSNAQIDLLAKEAIDSVREEREIDKKTAKAVLRADNSIDLALFGRMVADWPDGNVDAACQVAHAISTHPAETEFDFFTAVDDVKAQAEDADAGAGMMGTVEFASATLYRYATINMDQLVENLGTTDSAIAAVKAFAEAFITSMPTGKVNTFANFTLPAAVIVTVRSSQPISYVGAFETPVRATTQSGYTEKSVSAIANFAKEIESTYRMTPEASFVVTLDTHAEALAELGERVSFPELAEKLTTTLGSSDIAS</sequence>
<reference evidence="3" key="1">
    <citation type="submission" date="2016-10" db="EMBL/GenBank/DDBJ databases">
        <authorList>
            <person name="Varghese N."/>
            <person name="Submissions S."/>
        </authorList>
    </citation>
    <scope>NUCLEOTIDE SEQUENCE [LARGE SCALE GENOMIC DNA]</scope>
    <source>
        <strain evidence="3">KPR-1</strain>
    </source>
</reference>
<dbReference type="OrthoDB" id="5291250at2"/>
<feature type="coiled-coil region" evidence="1">
    <location>
        <begin position="73"/>
        <end position="100"/>
    </location>
</feature>
<dbReference type="EMBL" id="FNQV01000013">
    <property type="protein sequence ID" value="SEA61241.1"/>
    <property type="molecule type" value="Genomic_DNA"/>
</dbReference>
<dbReference type="Pfam" id="PF09344">
    <property type="entry name" value="Cas_CT1975"/>
    <property type="match status" value="1"/>
</dbReference>
<dbReference type="Proteomes" id="UP000199288">
    <property type="component" value="Unassembled WGS sequence"/>
</dbReference>
<evidence type="ECO:0000313" key="3">
    <source>
        <dbReference type="Proteomes" id="UP000199288"/>
    </source>
</evidence>